<name>A0A6A4GK80_9AGAR</name>
<organism evidence="2 3">
    <name type="scientific">Gymnopus androsaceus JB14</name>
    <dbReference type="NCBI Taxonomy" id="1447944"/>
    <lineage>
        <taxon>Eukaryota</taxon>
        <taxon>Fungi</taxon>
        <taxon>Dikarya</taxon>
        <taxon>Basidiomycota</taxon>
        <taxon>Agaricomycotina</taxon>
        <taxon>Agaricomycetes</taxon>
        <taxon>Agaricomycetidae</taxon>
        <taxon>Agaricales</taxon>
        <taxon>Marasmiineae</taxon>
        <taxon>Omphalotaceae</taxon>
        <taxon>Gymnopus</taxon>
    </lineage>
</organism>
<proteinExistence type="predicted"/>
<protein>
    <submittedName>
        <fullName evidence="2">Uncharacterized protein</fullName>
    </submittedName>
</protein>
<dbReference type="AlphaFoldDB" id="A0A6A4GK80"/>
<accession>A0A6A4GK80</accession>
<keyword evidence="3" id="KW-1185">Reference proteome</keyword>
<dbReference type="OrthoDB" id="3054228at2759"/>
<feature type="compositionally biased region" description="Pro residues" evidence="1">
    <location>
        <begin position="264"/>
        <end position="286"/>
    </location>
</feature>
<feature type="region of interest" description="Disordered" evidence="1">
    <location>
        <begin position="234"/>
        <end position="289"/>
    </location>
</feature>
<evidence type="ECO:0000313" key="3">
    <source>
        <dbReference type="Proteomes" id="UP000799118"/>
    </source>
</evidence>
<dbReference type="EMBL" id="ML769954">
    <property type="protein sequence ID" value="KAE9385695.1"/>
    <property type="molecule type" value="Genomic_DNA"/>
</dbReference>
<reference evidence="2" key="1">
    <citation type="journal article" date="2019" name="Environ. Microbiol.">
        <title>Fungal ecological strategies reflected in gene transcription - a case study of two litter decomposers.</title>
        <authorList>
            <person name="Barbi F."/>
            <person name="Kohler A."/>
            <person name="Barry K."/>
            <person name="Baskaran P."/>
            <person name="Daum C."/>
            <person name="Fauchery L."/>
            <person name="Ihrmark K."/>
            <person name="Kuo A."/>
            <person name="LaButti K."/>
            <person name="Lipzen A."/>
            <person name="Morin E."/>
            <person name="Grigoriev I.V."/>
            <person name="Henrissat B."/>
            <person name="Lindahl B."/>
            <person name="Martin F."/>
        </authorList>
    </citation>
    <scope>NUCLEOTIDE SEQUENCE</scope>
    <source>
        <strain evidence="2">JB14</strain>
    </source>
</reference>
<evidence type="ECO:0000256" key="1">
    <source>
        <dbReference type="SAM" id="MobiDB-lite"/>
    </source>
</evidence>
<evidence type="ECO:0000313" key="2">
    <source>
        <dbReference type="EMBL" id="KAE9385695.1"/>
    </source>
</evidence>
<gene>
    <name evidence="2" type="ORF">BT96DRAFT_949660</name>
</gene>
<sequence>MPSSGGRIRDHVKATTQHVDCSCGYSEASEMREATPYEEIRSWVIWGKVLELYRQDQCQSMKLNQKEKRWLKKLKNEGLPNAQWNEILTNAPYLPDPLISPWSHGGIGPSYDDCQYPDIPLHPSRLHRDFRLFPMDSVRTSPDFLIFAKSADSFYPIWQLVSRVEIPPNALNLAQYPQIALETIGQPVLQLGPALAAPPIAFPPPLVLQSLGPSLPADPASAIASSLDIPSSPVATSSYTPPPIVSDFPQTSSFQESVERSPPIDIPSPPAATPVHTPPVHTPPPFVSDSPQIPSFEELVEKLAMNDSPPGMAMLLQEFQRIRVPLPSYQAEGTTRPSMVLPGYQSLWDPVKTEDLHTHVPKNILYCLPLRELLPEPITNLEEAENELRHRYYWTTEKVDFSTPARLDFARKWQQDSLMQRIMHLDIQEKREEMNIGWTQPTMVGVAPRRIPYSSRKEEVDIGGWPGVRILGSEWILTLWRLADLGTDIDFMALEDFMTLMDKGTVNIKFGRFEGSLEFDKIVDEYDLILGAEIAAFVDRTPEFNRRSMELLTNGTKLWPHPATLVLHSCKSIMEGLLAETIEAAGGFAVRATPVNSKEQGIQFLQDGWVIRRDNSCEGRNVYLPAADNPDHAVFQGTLRQMKLDWDETEKQRAKGHGYAKCSLLYAAYPYNIALRSLGECRIYFVFGKIVEIKHTVPSTCSHSNFTGTSAYGRLNAVETIKRATQRDLEHKHRDPHELWMQETTALSQGGTDQLLHFSAAVYERILQIEQRVGHAGAGFRGAAGSKVFVRLDISLFWVESENRYWFCLNEIQPGMADYVKSPKLRDSKEMNSTIIFFVMQPAIQFKYTLTRLSQAASYEIILCHTGDWSISGTRNDFFEMVREAKQKRNGTTESEEIEIDELGIVAEGSASGGSLSENEDYEDTLGDIGLEEEQRVRGIPSGGGSRKHLGRPNKQGWGRIFVSLDFLELGYRGYWDGIHLACGNRRGNKASWDWSAQLCITSDCAAELMGWLNILEGEHNKPTVGTGGVCPDPVGILVADKTSIGQGPLESAVDTSLKREIYRLKNILVG</sequence>
<dbReference type="Proteomes" id="UP000799118">
    <property type="component" value="Unassembled WGS sequence"/>
</dbReference>